<dbReference type="Proteomes" id="UP000321249">
    <property type="component" value="Unassembled WGS sequence"/>
</dbReference>
<accession>A0A5C6TQH3</accession>
<gene>
    <name evidence="2" type="ORF">FRZ32_02950</name>
</gene>
<dbReference type="RefSeq" id="WP_147042100.1">
    <property type="nucleotide sequence ID" value="NZ_BAABIR010000002.1"/>
</dbReference>
<comment type="caution">
    <text evidence="2">The sequence shown here is derived from an EMBL/GenBank/DDBJ whole genome shotgun (WGS) entry which is preliminary data.</text>
</comment>
<protein>
    <submittedName>
        <fullName evidence="2">Uncharacterized protein</fullName>
    </submittedName>
</protein>
<sequence length="94" mass="9464">MQRVRIGLTGLAFVFLVVLLAAVFTRNPAGEAPLTPNLIEQQRNGVNPAAQPAQPAGRTDPLAELGVAPGNADSNGAAAAAAAASRPSQPAPSR</sequence>
<evidence type="ECO:0000313" key="2">
    <source>
        <dbReference type="EMBL" id="TXC62712.1"/>
    </source>
</evidence>
<dbReference type="AlphaFoldDB" id="A0A5C6TQH3"/>
<evidence type="ECO:0000256" key="1">
    <source>
        <dbReference type="SAM" id="MobiDB-lite"/>
    </source>
</evidence>
<name>A0A5C6TQH3_9SPHN</name>
<organism evidence="2 3">
    <name type="scientific">Allosphingosinicella ginsenosidimutans</name>
    <dbReference type="NCBI Taxonomy" id="1176539"/>
    <lineage>
        <taxon>Bacteria</taxon>
        <taxon>Pseudomonadati</taxon>
        <taxon>Pseudomonadota</taxon>
        <taxon>Alphaproteobacteria</taxon>
        <taxon>Sphingomonadales</taxon>
        <taxon>Sphingomonadaceae</taxon>
        <taxon>Allosphingosinicella</taxon>
    </lineage>
</organism>
<reference evidence="2 3" key="1">
    <citation type="journal article" date="2015" name="J. Microbiol.">
        <title>Sphingosinicella ginsenosidimutans sp. nov., with ginsenoside converting activity.</title>
        <authorList>
            <person name="Kim J.K."/>
            <person name="Kang M.S."/>
            <person name="Park S.C."/>
            <person name="Kim K.M."/>
            <person name="Choi K."/>
            <person name="Yoon M.H."/>
            <person name="Im W.T."/>
        </authorList>
    </citation>
    <scope>NUCLEOTIDE SEQUENCE [LARGE SCALE GENOMIC DNA]</scope>
    <source>
        <strain evidence="2 3">BS-11</strain>
    </source>
</reference>
<evidence type="ECO:0000313" key="3">
    <source>
        <dbReference type="Proteomes" id="UP000321249"/>
    </source>
</evidence>
<dbReference type="EMBL" id="VOQQ01000001">
    <property type="protein sequence ID" value="TXC62712.1"/>
    <property type="molecule type" value="Genomic_DNA"/>
</dbReference>
<keyword evidence="3" id="KW-1185">Reference proteome</keyword>
<feature type="compositionally biased region" description="Low complexity" evidence="1">
    <location>
        <begin position="68"/>
        <end position="88"/>
    </location>
</feature>
<proteinExistence type="predicted"/>
<feature type="region of interest" description="Disordered" evidence="1">
    <location>
        <begin position="31"/>
        <end position="94"/>
    </location>
</feature>